<dbReference type="GO" id="GO:0003700">
    <property type="term" value="F:DNA-binding transcription factor activity"/>
    <property type="evidence" value="ECO:0007669"/>
    <property type="project" value="InterPro"/>
</dbReference>
<dbReference type="RefSeq" id="WP_184732840.1">
    <property type="nucleotide sequence ID" value="NZ_JACHIW010000003.1"/>
</dbReference>
<sequence length="299" mass="33020">MVSVQRLWLLQQLSSLGTVSAVAEAEHMTRPAVSQQLAKLESETGVPLLQRSGRNVELTGAGRALLEKAQRLFEELELVNIHIEEQRTGAGGEVRIGGFSSALVGLAVPAMEEIQYSLPGVAIRLYEMEPREALTALMNNQIDLAIVHDLFFDNTDKRLVAQQQLYTDRFYVILSRQHRYASQRALALSDLADELWAFNVAAENYFDFVTHALRSAGFEPTLLGHFRQMSTVLHVVAMNLGVTILPGMSLQSLPHGVIAVPVSERLERQAFLAHRRGRGIQPAVSAVADAVRSVCSARR</sequence>
<dbReference type="SUPFAM" id="SSF46785">
    <property type="entry name" value="Winged helix' DNA-binding domain"/>
    <property type="match status" value="1"/>
</dbReference>
<gene>
    <name evidence="6" type="ORF">BJ970_007436</name>
</gene>
<comment type="caution">
    <text evidence="6">The sequence shown here is derived from an EMBL/GenBank/DDBJ whole genome shotgun (WGS) entry which is preliminary data.</text>
</comment>
<proteinExistence type="inferred from homology"/>
<dbReference type="PANTHER" id="PTHR30346:SF29">
    <property type="entry name" value="LYSR SUBSTRATE-BINDING"/>
    <property type="match status" value="1"/>
</dbReference>
<keyword evidence="2" id="KW-0805">Transcription regulation</keyword>
<protein>
    <submittedName>
        <fullName evidence="6">DNA-binding transcriptional LysR family regulator</fullName>
    </submittedName>
</protein>
<reference evidence="6 7" key="1">
    <citation type="submission" date="2020-08" db="EMBL/GenBank/DDBJ databases">
        <title>Sequencing the genomes of 1000 actinobacteria strains.</title>
        <authorList>
            <person name="Klenk H.-P."/>
        </authorList>
    </citation>
    <scope>NUCLEOTIDE SEQUENCE [LARGE SCALE GENOMIC DNA]</scope>
    <source>
        <strain evidence="6 7">DSM 45584</strain>
    </source>
</reference>
<dbReference type="GO" id="GO:0003677">
    <property type="term" value="F:DNA binding"/>
    <property type="evidence" value="ECO:0007669"/>
    <property type="project" value="UniProtKB-KW"/>
</dbReference>
<accession>A0A840QH50</accession>
<keyword evidence="7" id="KW-1185">Reference proteome</keyword>
<dbReference type="GO" id="GO:0032993">
    <property type="term" value="C:protein-DNA complex"/>
    <property type="evidence" value="ECO:0007669"/>
    <property type="project" value="TreeGrafter"/>
</dbReference>
<dbReference type="Proteomes" id="UP000584374">
    <property type="component" value="Unassembled WGS sequence"/>
</dbReference>
<dbReference type="PANTHER" id="PTHR30346">
    <property type="entry name" value="TRANSCRIPTIONAL DUAL REGULATOR HCAR-RELATED"/>
    <property type="match status" value="1"/>
</dbReference>
<dbReference type="AlphaFoldDB" id="A0A840QH50"/>
<dbReference type="InterPro" id="IPR036390">
    <property type="entry name" value="WH_DNA-bd_sf"/>
</dbReference>
<dbReference type="Pfam" id="PF00126">
    <property type="entry name" value="HTH_1"/>
    <property type="match status" value="1"/>
</dbReference>
<dbReference type="Pfam" id="PF03466">
    <property type="entry name" value="LysR_substrate"/>
    <property type="match status" value="1"/>
</dbReference>
<keyword evidence="4" id="KW-0804">Transcription</keyword>
<evidence type="ECO:0000259" key="5">
    <source>
        <dbReference type="PROSITE" id="PS50931"/>
    </source>
</evidence>
<feature type="domain" description="HTH lysR-type" evidence="5">
    <location>
        <begin position="2"/>
        <end position="59"/>
    </location>
</feature>
<comment type="similarity">
    <text evidence="1">Belongs to the LysR transcriptional regulatory family.</text>
</comment>
<evidence type="ECO:0000256" key="3">
    <source>
        <dbReference type="ARBA" id="ARBA00023125"/>
    </source>
</evidence>
<evidence type="ECO:0000256" key="2">
    <source>
        <dbReference type="ARBA" id="ARBA00023015"/>
    </source>
</evidence>
<name>A0A840QH50_9PSEU</name>
<evidence type="ECO:0000313" key="6">
    <source>
        <dbReference type="EMBL" id="MBB5159836.1"/>
    </source>
</evidence>
<dbReference type="InterPro" id="IPR000847">
    <property type="entry name" value="LysR_HTH_N"/>
</dbReference>
<evidence type="ECO:0000256" key="1">
    <source>
        <dbReference type="ARBA" id="ARBA00009437"/>
    </source>
</evidence>
<dbReference type="InterPro" id="IPR036388">
    <property type="entry name" value="WH-like_DNA-bd_sf"/>
</dbReference>
<dbReference type="PROSITE" id="PS50931">
    <property type="entry name" value="HTH_LYSR"/>
    <property type="match status" value="1"/>
</dbReference>
<keyword evidence="3 6" id="KW-0238">DNA-binding</keyword>
<evidence type="ECO:0000256" key="4">
    <source>
        <dbReference type="ARBA" id="ARBA00023163"/>
    </source>
</evidence>
<dbReference type="Gene3D" id="1.10.10.10">
    <property type="entry name" value="Winged helix-like DNA-binding domain superfamily/Winged helix DNA-binding domain"/>
    <property type="match status" value="1"/>
</dbReference>
<dbReference type="Gene3D" id="3.40.190.10">
    <property type="entry name" value="Periplasmic binding protein-like II"/>
    <property type="match status" value="2"/>
</dbReference>
<organism evidence="6 7">
    <name type="scientific">Saccharopolyspora phatthalungensis</name>
    <dbReference type="NCBI Taxonomy" id="664693"/>
    <lineage>
        <taxon>Bacteria</taxon>
        <taxon>Bacillati</taxon>
        <taxon>Actinomycetota</taxon>
        <taxon>Actinomycetes</taxon>
        <taxon>Pseudonocardiales</taxon>
        <taxon>Pseudonocardiaceae</taxon>
        <taxon>Saccharopolyspora</taxon>
    </lineage>
</organism>
<dbReference type="InterPro" id="IPR005119">
    <property type="entry name" value="LysR_subst-bd"/>
</dbReference>
<dbReference type="EMBL" id="JACHIW010000003">
    <property type="protein sequence ID" value="MBB5159836.1"/>
    <property type="molecule type" value="Genomic_DNA"/>
</dbReference>
<dbReference type="SUPFAM" id="SSF53850">
    <property type="entry name" value="Periplasmic binding protein-like II"/>
    <property type="match status" value="1"/>
</dbReference>
<evidence type="ECO:0000313" key="7">
    <source>
        <dbReference type="Proteomes" id="UP000584374"/>
    </source>
</evidence>